<keyword evidence="1" id="KW-0962">Peroxisome biogenesis</keyword>
<dbReference type="GO" id="GO:1990429">
    <property type="term" value="C:peroxisomal importomer complex"/>
    <property type="evidence" value="ECO:0007669"/>
    <property type="project" value="EnsemblFungi"/>
</dbReference>
<dbReference type="GO" id="GO:0044375">
    <property type="term" value="P:regulation of peroxisome size"/>
    <property type="evidence" value="ECO:0007669"/>
    <property type="project" value="EnsemblFungi"/>
</dbReference>
<dbReference type="STRING" id="1266660.A0A1G4J366"/>
<dbReference type="EMBL" id="LT598454">
    <property type="protein sequence ID" value="SCU84162.1"/>
    <property type="molecule type" value="Genomic_DNA"/>
</dbReference>
<keyword evidence="3" id="KW-0576">Peroxisome</keyword>
<dbReference type="PANTHER" id="PTHR12652:SF50">
    <property type="entry name" value="PEROXIN 11"/>
    <property type="match status" value="1"/>
</dbReference>
<dbReference type="PANTHER" id="PTHR12652">
    <property type="entry name" value="PEROXISOMAL BIOGENESIS FACTOR 11"/>
    <property type="match status" value="1"/>
</dbReference>
<proteinExistence type="predicted"/>
<evidence type="ECO:0000313" key="6">
    <source>
        <dbReference type="Proteomes" id="UP000190274"/>
    </source>
</evidence>
<evidence type="ECO:0000256" key="1">
    <source>
        <dbReference type="ARBA" id="ARBA00022593"/>
    </source>
</evidence>
<evidence type="ECO:0000256" key="3">
    <source>
        <dbReference type="ARBA" id="ARBA00023140"/>
    </source>
</evidence>
<dbReference type="GO" id="GO:0005783">
    <property type="term" value="C:endoplasmic reticulum"/>
    <property type="evidence" value="ECO:0007669"/>
    <property type="project" value="EnsemblFungi"/>
</dbReference>
<reference evidence="5 6" key="1">
    <citation type="submission" date="2016-03" db="EMBL/GenBank/DDBJ databases">
        <authorList>
            <person name="Devillers H."/>
        </authorList>
    </citation>
    <scope>NUCLEOTIDE SEQUENCE [LARGE SCALE GENOMIC DNA]</scope>
    <source>
        <strain evidence="5">CBS 10888</strain>
    </source>
</reference>
<dbReference type="GO" id="GO:0001579">
    <property type="term" value="P:medium-chain fatty acid transport"/>
    <property type="evidence" value="ECO:0007669"/>
    <property type="project" value="EnsemblFungi"/>
</dbReference>
<dbReference type="OrthoDB" id="411017at2759"/>
<dbReference type="Pfam" id="PF05648">
    <property type="entry name" value="PEX11"/>
    <property type="match status" value="1"/>
</dbReference>
<gene>
    <name evidence="5" type="ORF">LADA_0D00210G</name>
</gene>
<evidence type="ECO:0000256" key="2">
    <source>
        <dbReference type="ARBA" id="ARBA00023136"/>
    </source>
</evidence>
<accession>A0A1G4J366</accession>
<keyword evidence="2" id="KW-0472">Membrane</keyword>
<evidence type="ECO:0000313" key="5">
    <source>
        <dbReference type="EMBL" id="SCU84162.1"/>
    </source>
</evidence>
<keyword evidence="6" id="KW-1185">Reference proteome</keyword>
<dbReference type="InterPro" id="IPR008733">
    <property type="entry name" value="PEX11"/>
</dbReference>
<comment type="subcellular location">
    <subcellularLocation>
        <location evidence="4">Peroxisome membrane</location>
    </subcellularLocation>
</comment>
<evidence type="ECO:0000256" key="4">
    <source>
        <dbReference type="ARBA" id="ARBA00046271"/>
    </source>
</evidence>
<dbReference type="AlphaFoldDB" id="A0A1G4J366"/>
<dbReference type="Proteomes" id="UP000190274">
    <property type="component" value="Chromosome D"/>
</dbReference>
<name>A0A1G4J366_9SACH</name>
<dbReference type="GO" id="GO:0016559">
    <property type="term" value="P:peroxisome fission"/>
    <property type="evidence" value="ECO:0007669"/>
    <property type="project" value="EnsemblFungi"/>
</dbReference>
<dbReference type="GO" id="GO:0005778">
    <property type="term" value="C:peroxisomal membrane"/>
    <property type="evidence" value="ECO:0007669"/>
    <property type="project" value="UniProtKB-SubCell"/>
</dbReference>
<sequence length="235" mass="26424">MVCDTLIYHPSVFRLVSLLDSTAGREKVLRLLQYLCRFLGYQYSSILAKKLQAEFTTVRKILRFLKPLNHLQAASKFYDNKITNDNVVRWCNVLKNLAYAGYLTLDQINLLRILRLVPATKITGVKVPKWANWCWLAGLVSGLALDLRKLQVSQDRIRALTAKGDHSVDEKHSTAVEVASHYSDRSAALKRLLWDSLDTFIVMNNLKFIDSPDGSIGLAGVATSLFGLQGVWEAA</sequence>
<protein>
    <submittedName>
        <fullName evidence="5">LADA_0D00210g1_1</fullName>
    </submittedName>
</protein>
<organism evidence="5 6">
    <name type="scientific">Lachancea dasiensis</name>
    <dbReference type="NCBI Taxonomy" id="1072105"/>
    <lineage>
        <taxon>Eukaryota</taxon>
        <taxon>Fungi</taxon>
        <taxon>Dikarya</taxon>
        <taxon>Ascomycota</taxon>
        <taxon>Saccharomycotina</taxon>
        <taxon>Saccharomycetes</taxon>
        <taxon>Saccharomycetales</taxon>
        <taxon>Saccharomycetaceae</taxon>
        <taxon>Lachancea</taxon>
    </lineage>
</organism>